<reference evidence="2" key="1">
    <citation type="journal article" date="2024" name="Proc. Natl. Acad. Sci. U.S.A.">
        <title>Extraordinary preservation of gene collinearity over three hundred million years revealed in homosporous lycophytes.</title>
        <authorList>
            <person name="Li C."/>
            <person name="Wickell D."/>
            <person name="Kuo L.Y."/>
            <person name="Chen X."/>
            <person name="Nie B."/>
            <person name="Liao X."/>
            <person name="Peng D."/>
            <person name="Ji J."/>
            <person name="Jenkins J."/>
            <person name="Williams M."/>
            <person name="Shu S."/>
            <person name="Plott C."/>
            <person name="Barry K."/>
            <person name="Rajasekar S."/>
            <person name="Grimwood J."/>
            <person name="Han X."/>
            <person name="Sun S."/>
            <person name="Hou Z."/>
            <person name="He W."/>
            <person name="Dai G."/>
            <person name="Sun C."/>
            <person name="Schmutz J."/>
            <person name="Leebens-Mack J.H."/>
            <person name="Li F.W."/>
            <person name="Wang L."/>
        </authorList>
    </citation>
    <scope>NUCLEOTIDE SEQUENCE [LARGE SCALE GENOMIC DNA]</scope>
    <source>
        <strain evidence="2">cv. PW_Plant_1</strain>
    </source>
</reference>
<keyword evidence="2" id="KW-1185">Reference proteome</keyword>
<evidence type="ECO:0000313" key="2">
    <source>
        <dbReference type="Proteomes" id="UP001162992"/>
    </source>
</evidence>
<name>A0ACC2A7R0_DIPCM</name>
<sequence length="620" mass="67511">MEAVQVDQIVDALEEASTRKERLQKAFTELDNHRAIVADFTFNWKELEQHFADIESVVKRRVDELKEKEQALEAKSEELQQVLNKRKDVVSEREQASLARVQEQKDSAIAAIFEEKRKWTEEKQILKAKGFDVIADEKSAFAGDAANTISIDTREVVAAANSSAAQAMDVESSPIKSADAGGCNEAASNGITDDKDHGVAVSELKVRPQLKSLCEDLDGDGVRKYLVKHRKDMGALRTEMPSALQFAIDPARLVLRALEGYLPEHDGSQEKEIGASAVRRACILLLESLNVLLADPLLGEDHTVVPSSIKESAKEMADKWKSKMDFQADAAVGNSLDAQAFLQLLATFGIASEYDTDELCNLVITIARCKQTPTLCKSLGLTARIPDIVDKLSKEGKAIEALAFAHIFGIMDKIQPVSLLKGYLKEARKIAHSISKNGNNSPAAQNDSTMKELSALKAVLKCIEEYKLEAQYTSAPLQRRLAQLEKAKSDRKRAAVAVKAQAKRPRGIGAAGGSSVSVSSDRGLLRASERGQYTATGLSSYGLSSPSTYDRRLPANYAATFAGVRSPVSLSSSYPYSTDGLGSQFYGSSVYSNPSATYSSYQFGSSLPPPPPAYQSSFFH</sequence>
<accession>A0ACC2A7R0</accession>
<comment type="caution">
    <text evidence="1">The sequence shown here is derived from an EMBL/GenBank/DDBJ whole genome shotgun (WGS) entry which is preliminary data.</text>
</comment>
<organism evidence="1 2">
    <name type="scientific">Diphasiastrum complanatum</name>
    <name type="common">Issler's clubmoss</name>
    <name type="synonym">Lycopodium complanatum</name>
    <dbReference type="NCBI Taxonomy" id="34168"/>
    <lineage>
        <taxon>Eukaryota</taxon>
        <taxon>Viridiplantae</taxon>
        <taxon>Streptophyta</taxon>
        <taxon>Embryophyta</taxon>
        <taxon>Tracheophyta</taxon>
        <taxon>Lycopodiopsida</taxon>
        <taxon>Lycopodiales</taxon>
        <taxon>Lycopodiaceae</taxon>
        <taxon>Lycopodioideae</taxon>
        <taxon>Diphasiastrum</taxon>
    </lineage>
</organism>
<gene>
    <name evidence="1" type="ORF">O6H91_23G002100</name>
</gene>
<proteinExistence type="predicted"/>
<protein>
    <submittedName>
        <fullName evidence="1">Uncharacterized protein</fullName>
    </submittedName>
</protein>
<dbReference type="Proteomes" id="UP001162992">
    <property type="component" value="Chromosome 23"/>
</dbReference>
<evidence type="ECO:0000313" key="1">
    <source>
        <dbReference type="EMBL" id="KAJ7513496.1"/>
    </source>
</evidence>
<dbReference type="EMBL" id="CM055114">
    <property type="protein sequence ID" value="KAJ7513496.1"/>
    <property type="molecule type" value="Genomic_DNA"/>
</dbReference>